<comment type="caution">
    <text evidence="7">The sequence shown here is derived from an EMBL/GenBank/DDBJ whole genome shotgun (WGS) entry which is preliminary data.</text>
</comment>
<keyword evidence="8" id="KW-1185">Reference proteome</keyword>
<dbReference type="InterPro" id="IPR045863">
    <property type="entry name" value="CorA_TM1_TM2"/>
</dbReference>
<dbReference type="SUPFAM" id="SSF144083">
    <property type="entry name" value="Magnesium transport protein CorA, transmembrane region"/>
    <property type="match status" value="1"/>
</dbReference>
<accession>A0ABR2JB94</accession>
<evidence type="ECO:0000256" key="6">
    <source>
        <dbReference type="SAM" id="Phobius"/>
    </source>
</evidence>
<name>A0ABR2JB94_9PEZI</name>
<evidence type="ECO:0000256" key="5">
    <source>
        <dbReference type="SAM" id="MobiDB-lite"/>
    </source>
</evidence>
<comment type="subcellular location">
    <subcellularLocation>
        <location evidence="1">Membrane</location>
        <topology evidence="1">Multi-pass membrane protein</topology>
    </subcellularLocation>
</comment>
<evidence type="ECO:0000313" key="7">
    <source>
        <dbReference type="EMBL" id="KAK8875056.1"/>
    </source>
</evidence>
<feature type="region of interest" description="Disordered" evidence="5">
    <location>
        <begin position="1"/>
        <end position="33"/>
    </location>
</feature>
<reference evidence="7 8" key="1">
    <citation type="journal article" date="2024" name="IMA Fungus">
        <title>Apiospora arundinis, a panoply of carbohydrate-active enzymes and secondary metabolites.</title>
        <authorList>
            <person name="Sorensen T."/>
            <person name="Petersen C."/>
            <person name="Muurmann A.T."/>
            <person name="Christiansen J.V."/>
            <person name="Brundto M.L."/>
            <person name="Overgaard C.K."/>
            <person name="Boysen A.T."/>
            <person name="Wollenberg R.D."/>
            <person name="Larsen T.O."/>
            <person name="Sorensen J.L."/>
            <person name="Nielsen K.L."/>
            <person name="Sondergaard T.E."/>
        </authorList>
    </citation>
    <scope>NUCLEOTIDE SEQUENCE [LARGE SCALE GENOMIC DNA]</scope>
    <source>
        <strain evidence="7 8">AAU 773</strain>
    </source>
</reference>
<organism evidence="7 8">
    <name type="scientific">Apiospora arundinis</name>
    <dbReference type="NCBI Taxonomy" id="335852"/>
    <lineage>
        <taxon>Eukaryota</taxon>
        <taxon>Fungi</taxon>
        <taxon>Dikarya</taxon>
        <taxon>Ascomycota</taxon>
        <taxon>Pezizomycotina</taxon>
        <taxon>Sordariomycetes</taxon>
        <taxon>Xylariomycetidae</taxon>
        <taxon>Amphisphaeriales</taxon>
        <taxon>Apiosporaceae</taxon>
        <taxon>Apiospora</taxon>
    </lineage>
</organism>
<proteinExistence type="predicted"/>
<keyword evidence="3 6" id="KW-1133">Transmembrane helix</keyword>
<evidence type="ECO:0000256" key="2">
    <source>
        <dbReference type="ARBA" id="ARBA00022692"/>
    </source>
</evidence>
<keyword evidence="4 6" id="KW-0472">Membrane</keyword>
<dbReference type="Proteomes" id="UP001390339">
    <property type="component" value="Unassembled WGS sequence"/>
</dbReference>
<protein>
    <submittedName>
        <fullName evidence="7">Uncharacterized protein</fullName>
    </submittedName>
</protein>
<evidence type="ECO:0000313" key="8">
    <source>
        <dbReference type="Proteomes" id="UP001390339"/>
    </source>
</evidence>
<gene>
    <name evidence="7" type="ORF">PGQ11_005570</name>
</gene>
<sequence>MDGSTDPASTSDEPTTACAEQSSSVGDDSSCRGSTALNQEILELLRAIHDNGKRQIEILEAITSGDKVLDQKKETKKRIKATEKEKELARNLQPRTTNDESYPTWNPPFLNPAVDLFASTDEDDKLSKIIILGIMGAGSSLLETFDIADQSWDFLWRGRYETHVSVLVTYKKRWDHADVSRPDKLRIYLEDLRSMREQLETKERDLLPYFSLRRNGCSIRLKFTEPYSDTDQLDPGVAGYLVRNWHEGPVARFWPYGRIIGGNTNDFDYARRLGPVPIRIDGHNIFQFQQMGLVMEFMGIQVPGGPNLRNLKEAWEFILGFVGSWKIIQRMKELSRGRVTSYPQWISPNEPDQVIRLALCHLKYMMRVFSPLQAGVDGRNDGNRPNAKANSAGLQMSRITGGLERTGTAKASLKRPRLLELTEKRIGLMMTTTVDRDPPVFKLFCLADWEVHGRDIYKNMSPEEIMVRRWYRGIALFQEALLDCFEFWNKEWEKTMDAIEAMLKVQLEDIFDPSTRLNLMFESTSNSRFEQSETYFFVIELLRIATDWVTEATVDLDALRVRVCGGVKWKHKDASELIETRWEEVLGVADKYKDSLLKRIEKKREEVYSLREALFNATSVREATKGTHINEYILVFTVMTVLYLPLGFMATLYGIDMFDFKMPGQKTQFAITTTVVSVATYVAASGLLYGVRRRRKKGSYREVLGELIRDTAVSLGQVAQLSLVKKAFGVQNGPTMEEYDAQEGIPEHLKIIFFTNPEQDA</sequence>
<dbReference type="InterPro" id="IPR002523">
    <property type="entry name" value="MgTranspt_CorA/ZnTranspt_ZntB"/>
</dbReference>
<dbReference type="Pfam" id="PF01544">
    <property type="entry name" value="CorA"/>
    <property type="match status" value="1"/>
</dbReference>
<feature type="transmembrane region" description="Helical" evidence="6">
    <location>
        <begin position="632"/>
        <end position="655"/>
    </location>
</feature>
<dbReference type="EMBL" id="JAPCWZ010000003">
    <property type="protein sequence ID" value="KAK8875056.1"/>
    <property type="molecule type" value="Genomic_DNA"/>
</dbReference>
<keyword evidence="2 6" id="KW-0812">Transmembrane</keyword>
<evidence type="ECO:0000256" key="4">
    <source>
        <dbReference type="ARBA" id="ARBA00023136"/>
    </source>
</evidence>
<evidence type="ECO:0000256" key="1">
    <source>
        <dbReference type="ARBA" id="ARBA00004141"/>
    </source>
</evidence>
<feature type="transmembrane region" description="Helical" evidence="6">
    <location>
        <begin position="667"/>
        <end position="691"/>
    </location>
</feature>
<evidence type="ECO:0000256" key="3">
    <source>
        <dbReference type="ARBA" id="ARBA00022989"/>
    </source>
</evidence>
<dbReference type="Gene3D" id="1.20.58.340">
    <property type="entry name" value="Magnesium transport protein CorA, transmembrane region"/>
    <property type="match status" value="1"/>
</dbReference>